<organism evidence="1 2">
    <name type="scientific">Smallanthus sonchifolius</name>
    <dbReference type="NCBI Taxonomy" id="185202"/>
    <lineage>
        <taxon>Eukaryota</taxon>
        <taxon>Viridiplantae</taxon>
        <taxon>Streptophyta</taxon>
        <taxon>Embryophyta</taxon>
        <taxon>Tracheophyta</taxon>
        <taxon>Spermatophyta</taxon>
        <taxon>Magnoliopsida</taxon>
        <taxon>eudicotyledons</taxon>
        <taxon>Gunneridae</taxon>
        <taxon>Pentapetalae</taxon>
        <taxon>asterids</taxon>
        <taxon>campanulids</taxon>
        <taxon>Asterales</taxon>
        <taxon>Asteraceae</taxon>
        <taxon>Asteroideae</taxon>
        <taxon>Heliantheae alliance</taxon>
        <taxon>Millerieae</taxon>
        <taxon>Smallanthus</taxon>
    </lineage>
</organism>
<comment type="caution">
    <text evidence="1">The sequence shown here is derived from an EMBL/GenBank/DDBJ whole genome shotgun (WGS) entry which is preliminary data.</text>
</comment>
<sequence length="89" mass="10279">MGIMNSFIDVIFKKLAYEASKLTTYNKKNTMSSRGATATRVNPQKNRVTRSHKAKKHRFIFLWLSEISKLKIAQKDESLYVFSYTNLGS</sequence>
<dbReference type="Proteomes" id="UP001056120">
    <property type="component" value="Linkage Group LG01"/>
</dbReference>
<accession>A0ACB9KAF8</accession>
<proteinExistence type="predicted"/>
<evidence type="ECO:0000313" key="2">
    <source>
        <dbReference type="Proteomes" id="UP001056120"/>
    </source>
</evidence>
<reference evidence="2" key="1">
    <citation type="journal article" date="2022" name="Mol. Ecol. Resour.">
        <title>The genomes of chicory, endive, great burdock and yacon provide insights into Asteraceae palaeo-polyploidization history and plant inulin production.</title>
        <authorList>
            <person name="Fan W."/>
            <person name="Wang S."/>
            <person name="Wang H."/>
            <person name="Wang A."/>
            <person name="Jiang F."/>
            <person name="Liu H."/>
            <person name="Zhao H."/>
            <person name="Xu D."/>
            <person name="Zhang Y."/>
        </authorList>
    </citation>
    <scope>NUCLEOTIDE SEQUENCE [LARGE SCALE GENOMIC DNA]</scope>
    <source>
        <strain evidence="2">cv. Yunnan</strain>
    </source>
</reference>
<reference evidence="1 2" key="2">
    <citation type="journal article" date="2022" name="Mol. Ecol. Resour.">
        <title>The genomes of chicory, endive, great burdock and yacon provide insights into Asteraceae paleo-polyploidization history and plant inulin production.</title>
        <authorList>
            <person name="Fan W."/>
            <person name="Wang S."/>
            <person name="Wang H."/>
            <person name="Wang A."/>
            <person name="Jiang F."/>
            <person name="Liu H."/>
            <person name="Zhao H."/>
            <person name="Xu D."/>
            <person name="Zhang Y."/>
        </authorList>
    </citation>
    <scope>NUCLEOTIDE SEQUENCE [LARGE SCALE GENOMIC DNA]</scope>
    <source>
        <strain evidence="2">cv. Yunnan</strain>
        <tissue evidence="1">Leaves</tissue>
    </source>
</reference>
<dbReference type="EMBL" id="CM042018">
    <property type="protein sequence ID" value="KAI3829233.1"/>
    <property type="molecule type" value="Genomic_DNA"/>
</dbReference>
<protein>
    <submittedName>
        <fullName evidence="1">Uncharacterized protein</fullName>
    </submittedName>
</protein>
<keyword evidence="2" id="KW-1185">Reference proteome</keyword>
<gene>
    <name evidence="1" type="ORF">L1987_03350</name>
</gene>
<name>A0ACB9KAF8_9ASTR</name>
<evidence type="ECO:0000313" key="1">
    <source>
        <dbReference type="EMBL" id="KAI3829233.1"/>
    </source>
</evidence>